<dbReference type="AlphaFoldDB" id="A0AAN8FWS5"/>
<comment type="caution">
    <text evidence="2">The sequence shown here is derived from an EMBL/GenBank/DDBJ whole genome shotgun (WGS) entry which is preliminary data.</text>
</comment>
<reference evidence="2 3" key="1">
    <citation type="submission" date="2019-10" db="EMBL/GenBank/DDBJ databases">
        <title>Assembly and Annotation for the nematode Trichostrongylus colubriformis.</title>
        <authorList>
            <person name="Martin J."/>
        </authorList>
    </citation>
    <scope>NUCLEOTIDE SEQUENCE [LARGE SCALE GENOMIC DNA]</scope>
    <source>
        <strain evidence="2">G859</strain>
        <tissue evidence="2">Whole worm</tissue>
    </source>
</reference>
<dbReference type="EMBL" id="WIXE01002722">
    <property type="protein sequence ID" value="KAK5984564.1"/>
    <property type="molecule type" value="Genomic_DNA"/>
</dbReference>
<keyword evidence="3" id="KW-1185">Reference proteome</keyword>
<proteinExistence type="predicted"/>
<gene>
    <name evidence="2" type="ORF">GCK32_020973</name>
</gene>
<evidence type="ECO:0000313" key="2">
    <source>
        <dbReference type="EMBL" id="KAK5984564.1"/>
    </source>
</evidence>
<name>A0AAN8FWS5_TRICO</name>
<protein>
    <submittedName>
        <fullName evidence="2">Uncharacterized protein</fullName>
    </submittedName>
</protein>
<keyword evidence="1" id="KW-0732">Signal</keyword>
<evidence type="ECO:0000313" key="3">
    <source>
        <dbReference type="Proteomes" id="UP001331761"/>
    </source>
</evidence>
<feature type="chain" id="PRO_5042863998" evidence="1">
    <location>
        <begin position="21"/>
        <end position="129"/>
    </location>
</feature>
<feature type="signal peptide" evidence="1">
    <location>
        <begin position="1"/>
        <end position="20"/>
    </location>
</feature>
<organism evidence="2 3">
    <name type="scientific">Trichostrongylus colubriformis</name>
    <name type="common">Black scour worm</name>
    <dbReference type="NCBI Taxonomy" id="6319"/>
    <lineage>
        <taxon>Eukaryota</taxon>
        <taxon>Metazoa</taxon>
        <taxon>Ecdysozoa</taxon>
        <taxon>Nematoda</taxon>
        <taxon>Chromadorea</taxon>
        <taxon>Rhabditida</taxon>
        <taxon>Rhabditina</taxon>
        <taxon>Rhabditomorpha</taxon>
        <taxon>Strongyloidea</taxon>
        <taxon>Trichostrongylidae</taxon>
        <taxon>Trichostrongylus</taxon>
    </lineage>
</organism>
<accession>A0AAN8FWS5</accession>
<evidence type="ECO:0000256" key="1">
    <source>
        <dbReference type="SAM" id="SignalP"/>
    </source>
</evidence>
<sequence length="129" mass="15108">MMIKLIVVTTLYLVVPCTMAREACCDRTFFDRNFTGQLVSRIGSFLYEDEKYGGTYLRDNNNVTVCNLGAVGSKRQSLDVHVYNDYREEDLRVDVLSSNAWLIRYVDSEKENYDNCKYRCDLCAYEMRF</sequence>
<dbReference type="Proteomes" id="UP001331761">
    <property type="component" value="Unassembled WGS sequence"/>
</dbReference>